<keyword evidence="1" id="KW-0560">Oxidoreductase</keyword>
<dbReference type="Gene3D" id="3.50.50.60">
    <property type="entry name" value="FAD/NAD(P)-binding domain"/>
    <property type="match status" value="1"/>
</dbReference>
<dbReference type="InterPro" id="IPR036188">
    <property type="entry name" value="FAD/NAD-bd_sf"/>
</dbReference>
<proteinExistence type="predicted"/>
<comment type="caution">
    <text evidence="3">The sequence shown here is derived from an EMBL/GenBank/DDBJ whole genome shotgun (WGS) entry which is preliminary data.</text>
</comment>
<dbReference type="GeneID" id="29558433"/>
<accession>A0ABQ0PT01</accession>
<organism evidence="3 4">
    <name type="scientific">Acetobacter malorum DSM 14337</name>
    <dbReference type="NCBI Taxonomy" id="1307910"/>
    <lineage>
        <taxon>Bacteria</taxon>
        <taxon>Pseudomonadati</taxon>
        <taxon>Pseudomonadota</taxon>
        <taxon>Alphaproteobacteria</taxon>
        <taxon>Acetobacterales</taxon>
        <taxon>Acetobacteraceae</taxon>
        <taxon>Acetobacter</taxon>
    </lineage>
</organism>
<feature type="domain" description="FAD dependent oxidoreductase" evidence="2">
    <location>
        <begin position="38"/>
        <end position="389"/>
    </location>
</feature>
<protein>
    <submittedName>
        <fullName evidence="3">Glycine/D-amino acid oxidase</fullName>
    </submittedName>
</protein>
<dbReference type="SUPFAM" id="SSF51905">
    <property type="entry name" value="FAD/NAD(P)-binding domain"/>
    <property type="match status" value="1"/>
</dbReference>
<sequence length="461" mass="50093">MTKNADITPRQDAPCKYFSERGESAIATTPIVVGSHYDIIVIGAGIVGLSAALALAERGVRVHVLEARHIGWGASGRAWGQVAAAAKHTPKEIDATFPPERAWRINETMARIPEIVSETVRRHDIQCEMLESGNLIAAHRPGKELGLRRLADDLARRGYPVTLLEDAACTTVTGSPRYRVALQDKRGIALNPLAYTRGLARAVLNAGTSISENTTVTQLERNAQGWIVQTAQGAIRAESVIIATNAFTSDRLHPGIGSEIFPVRAYQAISRPLDPQILAGILPERQTLNDTRRLFSGIRIWPDGRLHVGVDGPERSGDGRAFLTGASRRLRMTYPQLSPVTWQEAWGGWVDMTADKYPVLHDLAPGLWSAAGLSGRGIGVGTVLGRDLALCALGQAPDAVHPITAVTPRWYHFAHSSIVRLATAAYRIEDAIADFRFHAMGQEFFLNPPLDRVQSTSITKG</sequence>
<dbReference type="PANTHER" id="PTHR13847">
    <property type="entry name" value="SARCOSINE DEHYDROGENASE-RELATED"/>
    <property type="match status" value="1"/>
</dbReference>
<evidence type="ECO:0000256" key="1">
    <source>
        <dbReference type="ARBA" id="ARBA00023002"/>
    </source>
</evidence>
<dbReference type="Proteomes" id="UP001065047">
    <property type="component" value="Unassembled WGS sequence"/>
</dbReference>
<dbReference type="InterPro" id="IPR006076">
    <property type="entry name" value="FAD-dep_OxRdtase"/>
</dbReference>
<dbReference type="RefSeq" id="WP_061506932.1">
    <property type="nucleotide sequence ID" value="NZ_BAPF01000029.1"/>
</dbReference>
<dbReference type="EMBL" id="BAPF01000029">
    <property type="protein sequence ID" value="GBQ80283.1"/>
    <property type="molecule type" value="Genomic_DNA"/>
</dbReference>
<keyword evidence="4" id="KW-1185">Reference proteome</keyword>
<evidence type="ECO:0000313" key="4">
    <source>
        <dbReference type="Proteomes" id="UP001065047"/>
    </source>
</evidence>
<dbReference type="Gene3D" id="3.30.9.10">
    <property type="entry name" value="D-Amino Acid Oxidase, subunit A, domain 2"/>
    <property type="match status" value="1"/>
</dbReference>
<evidence type="ECO:0000313" key="3">
    <source>
        <dbReference type="EMBL" id="GBQ80283.1"/>
    </source>
</evidence>
<dbReference type="PANTHER" id="PTHR13847:SF281">
    <property type="entry name" value="FAD DEPENDENT OXIDOREDUCTASE DOMAIN-CONTAINING PROTEIN"/>
    <property type="match status" value="1"/>
</dbReference>
<reference evidence="3" key="1">
    <citation type="submission" date="2013-04" db="EMBL/GenBank/DDBJ databases">
        <title>The genome sequencing project of 58 acetic acid bacteria.</title>
        <authorList>
            <person name="Okamoto-Kainuma A."/>
            <person name="Ishikawa M."/>
            <person name="Umino S."/>
            <person name="Koizumi Y."/>
            <person name="Shiwa Y."/>
            <person name="Yoshikawa H."/>
            <person name="Matsutani M."/>
            <person name="Matsushita K."/>
        </authorList>
    </citation>
    <scope>NUCLEOTIDE SEQUENCE</scope>
    <source>
        <strain evidence="3">DSM 14337</strain>
    </source>
</reference>
<evidence type="ECO:0000259" key="2">
    <source>
        <dbReference type="Pfam" id="PF01266"/>
    </source>
</evidence>
<dbReference type="Pfam" id="PF01266">
    <property type="entry name" value="DAO"/>
    <property type="match status" value="1"/>
</dbReference>
<dbReference type="PRINTS" id="PR00420">
    <property type="entry name" value="RNGMNOXGNASE"/>
</dbReference>
<name>A0ABQ0PT01_9PROT</name>
<gene>
    <name evidence="3" type="ORF">AA14337_1682</name>
</gene>